<evidence type="ECO:0000313" key="3">
    <source>
        <dbReference type="Proteomes" id="UP001058120"/>
    </source>
</evidence>
<proteinExistence type="predicted"/>
<reference evidence="2" key="1">
    <citation type="submission" date="2020-12" db="EMBL/GenBank/DDBJ databases">
        <title>Taurinivorans muris gen. nov., sp. nov., fundamental and realized metabolic niche of a ubiquitous sulfidogenic bacterium in the murine intestine.</title>
        <authorList>
            <person name="Ye H."/>
            <person name="Hanson B.T."/>
            <person name="Loy A."/>
        </authorList>
    </citation>
    <scope>NUCLEOTIDE SEQUENCE</scope>
    <source>
        <strain evidence="2">LT0009</strain>
    </source>
</reference>
<dbReference type="Proteomes" id="UP001058120">
    <property type="component" value="Chromosome"/>
</dbReference>
<accession>A0ABY5XZH5</accession>
<evidence type="ECO:0000256" key="1">
    <source>
        <dbReference type="SAM" id="Coils"/>
    </source>
</evidence>
<dbReference type="RefSeq" id="WP_334314867.1">
    <property type="nucleotide sequence ID" value="NZ_CP065938.1"/>
</dbReference>
<evidence type="ECO:0000313" key="2">
    <source>
        <dbReference type="EMBL" id="UWX05295.1"/>
    </source>
</evidence>
<keyword evidence="3" id="KW-1185">Reference proteome</keyword>
<keyword evidence="1" id="KW-0175">Coiled coil</keyword>
<protein>
    <submittedName>
        <fullName evidence="2">Uncharacterized protein</fullName>
    </submittedName>
</protein>
<dbReference type="InterPro" id="IPR038996">
    <property type="entry name" value="Gp14"/>
</dbReference>
<dbReference type="Pfam" id="PF24072">
    <property type="entry name" value="T7_gp14"/>
    <property type="match status" value="1"/>
</dbReference>
<organism evidence="2 3">
    <name type="scientific">Taurinivorans muris</name>
    <dbReference type="NCBI Taxonomy" id="2787751"/>
    <lineage>
        <taxon>Bacteria</taxon>
        <taxon>Pseudomonadati</taxon>
        <taxon>Thermodesulfobacteriota</taxon>
        <taxon>Desulfovibrionia</taxon>
        <taxon>Desulfovibrionales</taxon>
        <taxon>Desulfovibrionaceae</taxon>
        <taxon>Taurinivorans</taxon>
    </lineage>
</organism>
<dbReference type="EMBL" id="CP065938">
    <property type="protein sequence ID" value="UWX05295.1"/>
    <property type="molecule type" value="Genomic_DNA"/>
</dbReference>
<feature type="coiled-coil region" evidence="1">
    <location>
        <begin position="24"/>
        <end position="51"/>
    </location>
</feature>
<gene>
    <name evidence="2" type="ORF">JBF11_07510</name>
</gene>
<name>A0ABY5XZH5_9BACT</name>
<sequence>MCVPSTIATGISVLGSALSTANALSGQKAQAEHAKQQREQAFQNAKLAEDNARKALLEGEKEKEKIRLEQKALQSKKAVEYGAGNIDLAGGSPLAVLSDMAGQGEEYAQNAGEHARQKAKNYNTQAQGYVRQAGSKGGSNPFAAAQTVFSGLNSAAAAVQKTNFKRGPNYF</sequence>